<evidence type="ECO:0000256" key="4">
    <source>
        <dbReference type="SAM" id="Coils"/>
    </source>
</evidence>
<dbReference type="GO" id="GO:0012505">
    <property type="term" value="C:endomembrane system"/>
    <property type="evidence" value="ECO:0007669"/>
    <property type="project" value="UniProtKB-SubCell"/>
</dbReference>
<evidence type="ECO:0000313" key="7">
    <source>
        <dbReference type="EMBL" id="KAL3787982.1"/>
    </source>
</evidence>
<evidence type="ECO:0000313" key="8">
    <source>
        <dbReference type="Proteomes" id="UP001530315"/>
    </source>
</evidence>
<dbReference type="PANTHER" id="PTHR23323">
    <property type="entry name" value="VACUOLAR PROTEIN SORTING-ASSOCIATED PROTEIN"/>
    <property type="match status" value="1"/>
</dbReference>
<proteinExistence type="predicted"/>
<comment type="caution">
    <text evidence="7">The sequence shown here is derived from an EMBL/GenBank/DDBJ whole genome shotgun (WGS) entry which is preliminary data.</text>
</comment>
<reference evidence="7 8" key="1">
    <citation type="submission" date="2024-10" db="EMBL/GenBank/DDBJ databases">
        <title>Updated reference genomes for cyclostephanoid diatoms.</title>
        <authorList>
            <person name="Roberts W.R."/>
            <person name="Alverson A.J."/>
        </authorList>
    </citation>
    <scope>NUCLEOTIDE SEQUENCE [LARGE SCALE GENOMIC DNA]</scope>
    <source>
        <strain evidence="7 8">AJA276-08</strain>
    </source>
</reference>
<name>A0ABD3PJS6_9STRA</name>
<evidence type="ECO:0000256" key="3">
    <source>
        <dbReference type="ARBA" id="ARBA00022833"/>
    </source>
</evidence>
<evidence type="ECO:0000256" key="1">
    <source>
        <dbReference type="ARBA" id="ARBA00022723"/>
    </source>
</evidence>
<dbReference type="EMBL" id="JALLAZ020000751">
    <property type="protein sequence ID" value="KAL3787982.1"/>
    <property type="molecule type" value="Genomic_DNA"/>
</dbReference>
<protein>
    <recommendedName>
        <fullName evidence="6">Pep3/Vps18 beta-propeller domain-containing protein</fullName>
    </recommendedName>
</protein>
<evidence type="ECO:0000259" key="6">
    <source>
        <dbReference type="Pfam" id="PF05131"/>
    </source>
</evidence>
<dbReference type="GO" id="GO:0008270">
    <property type="term" value="F:zinc ion binding"/>
    <property type="evidence" value="ECO:0007669"/>
    <property type="project" value="UniProtKB-KW"/>
</dbReference>
<accession>A0ABD3PJS6</accession>
<dbReference type="Proteomes" id="UP001530315">
    <property type="component" value="Unassembled WGS sequence"/>
</dbReference>
<keyword evidence="1" id="KW-0479">Metal-binding</keyword>
<keyword evidence="2" id="KW-0863">Zinc-finger</keyword>
<dbReference type="PANTHER" id="PTHR23323:SF26">
    <property type="entry name" value="VACUOLAR PROTEIN SORTING-ASSOCIATED PROTEIN 18 HOMOLOG"/>
    <property type="match status" value="1"/>
</dbReference>
<organism evidence="7 8">
    <name type="scientific">Stephanodiscus triporus</name>
    <dbReference type="NCBI Taxonomy" id="2934178"/>
    <lineage>
        <taxon>Eukaryota</taxon>
        <taxon>Sar</taxon>
        <taxon>Stramenopiles</taxon>
        <taxon>Ochrophyta</taxon>
        <taxon>Bacillariophyta</taxon>
        <taxon>Coscinodiscophyceae</taxon>
        <taxon>Thalassiosirophycidae</taxon>
        <taxon>Stephanodiscales</taxon>
        <taxon>Stephanodiscaceae</taxon>
        <taxon>Stephanodiscus</taxon>
    </lineage>
</organism>
<feature type="region of interest" description="Disordered" evidence="5">
    <location>
        <begin position="81"/>
        <end position="106"/>
    </location>
</feature>
<dbReference type="Pfam" id="PF05131">
    <property type="entry name" value="Pep3_Vps18"/>
    <property type="match status" value="1"/>
</dbReference>
<keyword evidence="3" id="KW-0862">Zinc</keyword>
<dbReference type="InterPro" id="IPR007810">
    <property type="entry name" value="Pep3/Vps18_beta-prop"/>
</dbReference>
<gene>
    <name evidence="7" type="ORF">ACHAW5_007445</name>
</gene>
<feature type="compositionally biased region" description="Low complexity" evidence="5">
    <location>
        <begin position="81"/>
        <end position="93"/>
    </location>
</feature>
<feature type="domain" description="Pep3/Vps18 beta-propeller" evidence="6">
    <location>
        <begin position="173"/>
        <end position="559"/>
    </location>
</feature>
<keyword evidence="4" id="KW-0175">Coiled coil</keyword>
<feature type="coiled-coil region" evidence="4">
    <location>
        <begin position="1219"/>
        <end position="1246"/>
    </location>
</feature>
<keyword evidence="8" id="KW-1185">Reference proteome</keyword>
<sequence length="1367" mass="146591">MRVRTSRSADLPGFSNTILLFPIHAPRFIFRRFVFPDDIEEADLGSSATRPVWPPQARCVAAANGWIVAVVECGPPPNAGLLPPSTSASTSSHAGGGVSGPGPTMQHHPSRLGLAALIPPLRLVSRWNVRRGTTLGSDSNLVPLPPPVRPGSTDDAAAVVVAGNKNGNDPNFGRIAHVFVDPTGCHVLLSARNGEAYYLHSSGKVASKLGGFGPGADGSYSGFRTGATMAEAAAVGEATTVQMGLTPGSYVTAVGWDRDRGTEGSTKRILLGTNFGELYEYSLQSPLSSGKTKSSPFDTKAGEINAMMDDSDSDPIDCPVLLHRLNNTGTSGMSSARGGNIASRSLEGEGSAVCGILFHRVVGGVGAAASGNGGSGGYVIVLASTGGLHRHTRLHTFRSEPSTSSSLTLRSAFSRPASSAANGGGGSRSFVELPGSVEFADLCSCNDESFALRTETGIYYGMIERSASGVASLGGTGGIIGAGMLTYDSLGTLSSLRGSCGNSGGTLTTPASIGLTPHHFITLGSTNNVKFINRVARKVVQEERVDWVSLSQASPMESDLQYRGSIRGALVAVAELITDIRRPDQIWLRKERSLVHISSSCEDRDVWKHTLAQCIVTATTHRHNVAFPQHMEGAADGAISLPGALLTSEEKHIESLFEHAKSLCINPSQKAVVNAVRAEYHLSQGRVELAAKYMAQCPSTVMPFANTALRLLLPMVGGDSNCGALLPPHNNSRYANEALGTSNLALITFLSENMKAAKSKNDSVVCTILGTWLTELHLQEREIRAEQNIRHQKSTGHSQPVAANKALLNQFLSSFVRDMDPKSIIKVLASHDISAGECAGYAAAAGDIGAAVNAALNGEDDKNGALDALRVLNDSPIEKAEPYYYKYASTLLSRVPMSAAKSFVGRFTEGLSDNKLLPAFMHYEQQRKSNSGPSTIETGAIAPYSMFVNDPNASITYMEGVIKLGSQSRAIFNYLTSLYASLEDEGPLFRFLSTHVPPAKSLPILTGGGVGALIIKQAEEERNCPLDKSFALRTILRTGRHFRSAVKLYMGFGMRQQAVELALKVDPSLARELARQCDDKDETKRLWLMIARNAAGSGAASRDGKDVVSRVVMVLKECGPEILSIEDVSAELLHSLVIICESAVQVLTLILFVYFRAAIFVSIVESTRLVTISLEKLLPSLSLSHAHAYFSYLTRPDFAQIDQFKDEICDALASYSSKIQHYLKEMNECDQTCDALRDELSRLKNTGTQVRADARCALTNKPIFENGEPFYAFPSGYVVLETALKREVTPYLNEKQLDRLKFVENELGRIRKSRSSGGRSPNDVMNYDYEVEDLTAELGGLIAAECPLTGSVMVESIDRGFSSDEED</sequence>
<evidence type="ECO:0000256" key="2">
    <source>
        <dbReference type="ARBA" id="ARBA00022771"/>
    </source>
</evidence>
<evidence type="ECO:0000256" key="5">
    <source>
        <dbReference type="SAM" id="MobiDB-lite"/>
    </source>
</evidence>